<comment type="caution">
    <text evidence="1">The sequence shown here is derived from an EMBL/GenBank/DDBJ whole genome shotgun (WGS) entry which is preliminary data.</text>
</comment>
<accession>A0A232EYZ2</accession>
<reference evidence="1 2" key="1">
    <citation type="journal article" date="2017" name="Curr. Biol.">
        <title>The Evolution of Venom by Co-option of Single-Copy Genes.</title>
        <authorList>
            <person name="Martinson E.O."/>
            <person name="Mrinalini"/>
            <person name="Kelkar Y.D."/>
            <person name="Chang C.H."/>
            <person name="Werren J.H."/>
        </authorList>
    </citation>
    <scope>NUCLEOTIDE SEQUENCE [LARGE SCALE GENOMIC DNA]</scope>
    <source>
        <strain evidence="1 2">Alberta</strain>
        <tissue evidence="1">Whole body</tissue>
    </source>
</reference>
<dbReference type="AlphaFoldDB" id="A0A232EYZ2"/>
<dbReference type="Proteomes" id="UP000215335">
    <property type="component" value="Unassembled WGS sequence"/>
</dbReference>
<sequence length="137" mass="15959">MCKILKDKWTATSFQNVRENLQHHKKTEATLNKISPPWLEKIQYAAIRSAPGFPITTPKNILLAESKLALIIERAKFLCDCQLTKSLSNNSSYTYKTIKRFYYISTKHNNSKTNRLLCNRIANLDNIDCRNNYNIYI</sequence>
<gene>
    <name evidence="1" type="ORF">TSAR_003931</name>
</gene>
<name>A0A232EYZ2_9HYME</name>
<dbReference type="EMBL" id="NNAY01001541">
    <property type="protein sequence ID" value="OXU23644.1"/>
    <property type="molecule type" value="Genomic_DNA"/>
</dbReference>
<proteinExistence type="predicted"/>
<protein>
    <submittedName>
        <fullName evidence="1">Uncharacterized protein</fullName>
    </submittedName>
</protein>
<evidence type="ECO:0000313" key="1">
    <source>
        <dbReference type="EMBL" id="OXU23644.1"/>
    </source>
</evidence>
<organism evidence="1 2">
    <name type="scientific">Trichomalopsis sarcophagae</name>
    <dbReference type="NCBI Taxonomy" id="543379"/>
    <lineage>
        <taxon>Eukaryota</taxon>
        <taxon>Metazoa</taxon>
        <taxon>Ecdysozoa</taxon>
        <taxon>Arthropoda</taxon>
        <taxon>Hexapoda</taxon>
        <taxon>Insecta</taxon>
        <taxon>Pterygota</taxon>
        <taxon>Neoptera</taxon>
        <taxon>Endopterygota</taxon>
        <taxon>Hymenoptera</taxon>
        <taxon>Apocrita</taxon>
        <taxon>Proctotrupomorpha</taxon>
        <taxon>Chalcidoidea</taxon>
        <taxon>Pteromalidae</taxon>
        <taxon>Pteromalinae</taxon>
        <taxon>Trichomalopsis</taxon>
    </lineage>
</organism>
<evidence type="ECO:0000313" key="2">
    <source>
        <dbReference type="Proteomes" id="UP000215335"/>
    </source>
</evidence>
<keyword evidence="2" id="KW-1185">Reference proteome</keyword>